<dbReference type="InterPro" id="IPR050182">
    <property type="entry name" value="Cytochrome_P450_fam2"/>
</dbReference>
<dbReference type="EMBL" id="LR784294">
    <property type="protein sequence ID" value="CAB3235473.1"/>
    <property type="molecule type" value="mRNA"/>
</dbReference>
<evidence type="ECO:0000313" key="10">
    <source>
        <dbReference type="EMBL" id="CAB3235473.1"/>
    </source>
</evidence>
<accession>A0A6F9DAX8</accession>
<dbReference type="Gene3D" id="1.10.630.10">
    <property type="entry name" value="Cytochrome P450"/>
    <property type="match status" value="1"/>
</dbReference>
<gene>
    <name evidence="10" type="primary">Cyp2b19-002</name>
</gene>
<evidence type="ECO:0000256" key="2">
    <source>
        <dbReference type="ARBA" id="ARBA00010617"/>
    </source>
</evidence>
<reference evidence="10" key="1">
    <citation type="submission" date="2020-04" db="EMBL/GenBank/DDBJ databases">
        <authorList>
            <person name="Neveu A P."/>
        </authorList>
    </citation>
    <scope>NUCLEOTIDE SEQUENCE</scope>
    <source>
        <tissue evidence="10">Whole embryo</tissue>
    </source>
</reference>
<dbReference type="PRINTS" id="PR00463">
    <property type="entry name" value="EP450I"/>
</dbReference>
<evidence type="ECO:0000256" key="3">
    <source>
        <dbReference type="ARBA" id="ARBA00022617"/>
    </source>
</evidence>
<comment type="cofactor">
    <cofactor evidence="1 8">
        <name>heme</name>
        <dbReference type="ChEBI" id="CHEBI:30413"/>
    </cofactor>
</comment>
<proteinExistence type="evidence at transcript level"/>
<dbReference type="GO" id="GO:0005737">
    <property type="term" value="C:cytoplasm"/>
    <property type="evidence" value="ECO:0007669"/>
    <property type="project" value="TreeGrafter"/>
</dbReference>
<evidence type="ECO:0000256" key="4">
    <source>
        <dbReference type="ARBA" id="ARBA00022723"/>
    </source>
</evidence>
<organism evidence="10">
    <name type="scientific">Phallusia mammillata</name>
    <dbReference type="NCBI Taxonomy" id="59560"/>
    <lineage>
        <taxon>Eukaryota</taxon>
        <taxon>Metazoa</taxon>
        <taxon>Chordata</taxon>
        <taxon>Tunicata</taxon>
        <taxon>Ascidiacea</taxon>
        <taxon>Phlebobranchia</taxon>
        <taxon>Ascidiidae</taxon>
        <taxon>Phallusia</taxon>
    </lineage>
</organism>
<keyword evidence="7 9" id="KW-0503">Monooxygenase</keyword>
<evidence type="ECO:0000256" key="6">
    <source>
        <dbReference type="ARBA" id="ARBA00023004"/>
    </source>
</evidence>
<dbReference type="PRINTS" id="PR00385">
    <property type="entry name" value="P450"/>
</dbReference>
<dbReference type="InterPro" id="IPR017972">
    <property type="entry name" value="Cyt_P450_CS"/>
</dbReference>
<sequence length="498" mass="56958">MFLMIVFLSCGTVSLFLLYHALISMVRPKNFPPGPVGLPFVGSLHYIAPTFNKNIQQMANVYGKIFSVKLKSMNFVCLCDYDLIKEYMVDNPKPFAMRPKLFLYELMRGPGLDGIVVSPYGAKLAAHRKLFHAFLRKHGCGDKLFCKVEQELPYFVANIQDQLKLTSTFDPTSAFEYAALNVIACYVFGNRYNYGDDKFKMLLNHNKQFFQKVENVYSPAVTLVSLIPHLHNLWLPKAAKDLKECCRAIEDFISCEVEYHKSTLDAKNPRDIIDMYLNEMSHSRSEHFTDKGLKMTIMDFFQAGTETTSVTLKWAVIYMVNNPEIQERVQQEIDKVLGLHKLPTYEDRLKMPYTEATILEVQRKANIAPIGVLHSTSESVKLGGFDLPKDTCIIPLYHSIHYSQKHWKNPNQFDPENFLDLNGKVGTRPAFMPFGGGLRICLGMNIAKQELFLFFAAMLQHFKLLPPTGILKLDEQYVNGGTLHPKEYNILLEDRCKS</sequence>
<dbReference type="PANTHER" id="PTHR24300">
    <property type="entry name" value="CYTOCHROME P450 508A4-RELATED"/>
    <property type="match status" value="1"/>
</dbReference>
<dbReference type="AlphaFoldDB" id="A0A6F9DAX8"/>
<dbReference type="GO" id="GO:0005506">
    <property type="term" value="F:iron ion binding"/>
    <property type="evidence" value="ECO:0007669"/>
    <property type="project" value="InterPro"/>
</dbReference>
<keyword evidence="6 8" id="KW-0408">Iron</keyword>
<dbReference type="GO" id="GO:0006805">
    <property type="term" value="P:xenobiotic metabolic process"/>
    <property type="evidence" value="ECO:0007669"/>
    <property type="project" value="TreeGrafter"/>
</dbReference>
<protein>
    <submittedName>
        <fullName evidence="10">Cytochrome P450 2C42-like</fullName>
    </submittedName>
</protein>
<name>A0A6F9DAX8_9ASCI</name>
<evidence type="ECO:0000256" key="7">
    <source>
        <dbReference type="ARBA" id="ARBA00023033"/>
    </source>
</evidence>
<comment type="similarity">
    <text evidence="2 9">Belongs to the cytochrome P450 family.</text>
</comment>
<dbReference type="PROSITE" id="PS00086">
    <property type="entry name" value="CYTOCHROME_P450"/>
    <property type="match status" value="1"/>
</dbReference>
<dbReference type="FunFam" id="1.10.630.10:FF:000078">
    <property type="entry name" value="Probable cytochrome P450 515A1"/>
    <property type="match status" value="1"/>
</dbReference>
<dbReference type="SUPFAM" id="SSF48264">
    <property type="entry name" value="Cytochrome P450"/>
    <property type="match status" value="1"/>
</dbReference>
<evidence type="ECO:0000256" key="8">
    <source>
        <dbReference type="PIRSR" id="PIRSR602401-1"/>
    </source>
</evidence>
<dbReference type="Pfam" id="PF00067">
    <property type="entry name" value="p450"/>
    <property type="match status" value="1"/>
</dbReference>
<evidence type="ECO:0000256" key="1">
    <source>
        <dbReference type="ARBA" id="ARBA00001971"/>
    </source>
</evidence>
<keyword evidence="4 8" id="KW-0479">Metal-binding</keyword>
<dbReference type="InterPro" id="IPR001128">
    <property type="entry name" value="Cyt_P450"/>
</dbReference>
<keyword evidence="5 9" id="KW-0560">Oxidoreductase</keyword>
<dbReference type="InterPro" id="IPR002401">
    <property type="entry name" value="Cyt_P450_E_grp-I"/>
</dbReference>
<dbReference type="PANTHER" id="PTHR24300:SF404">
    <property type="entry name" value="CYTOCHROME P450 2D6-LIKE"/>
    <property type="match status" value="1"/>
</dbReference>
<dbReference type="GO" id="GO:0006082">
    <property type="term" value="P:organic acid metabolic process"/>
    <property type="evidence" value="ECO:0007669"/>
    <property type="project" value="TreeGrafter"/>
</dbReference>
<dbReference type="InterPro" id="IPR036396">
    <property type="entry name" value="Cyt_P450_sf"/>
</dbReference>
<keyword evidence="3 8" id="KW-0349">Heme</keyword>
<evidence type="ECO:0000256" key="5">
    <source>
        <dbReference type="ARBA" id="ARBA00023002"/>
    </source>
</evidence>
<evidence type="ECO:0000256" key="9">
    <source>
        <dbReference type="RuleBase" id="RU000461"/>
    </source>
</evidence>
<dbReference type="GO" id="GO:0020037">
    <property type="term" value="F:heme binding"/>
    <property type="evidence" value="ECO:0007669"/>
    <property type="project" value="InterPro"/>
</dbReference>
<dbReference type="GO" id="GO:0016712">
    <property type="term" value="F:oxidoreductase activity, acting on paired donors, with incorporation or reduction of molecular oxygen, reduced flavin or flavoprotein as one donor, and incorporation of one atom of oxygen"/>
    <property type="evidence" value="ECO:0007669"/>
    <property type="project" value="TreeGrafter"/>
</dbReference>
<dbReference type="GO" id="GO:0008395">
    <property type="term" value="F:steroid hydroxylase activity"/>
    <property type="evidence" value="ECO:0007669"/>
    <property type="project" value="TreeGrafter"/>
</dbReference>
<feature type="binding site" description="axial binding residue" evidence="8">
    <location>
        <position position="441"/>
    </location>
    <ligand>
        <name>heme</name>
        <dbReference type="ChEBI" id="CHEBI:30413"/>
    </ligand>
    <ligandPart>
        <name>Fe</name>
        <dbReference type="ChEBI" id="CHEBI:18248"/>
    </ligandPart>
</feature>